<proteinExistence type="inferred from homology"/>
<dbReference type="Gene3D" id="3.30.200.40">
    <property type="entry name" value="Scavenger mRNA decapping enzyme, N-terminal domain"/>
    <property type="match status" value="1"/>
</dbReference>
<dbReference type="Proteomes" id="UP001497392">
    <property type="component" value="Unassembled WGS sequence"/>
</dbReference>
<dbReference type="InterPro" id="IPR036265">
    <property type="entry name" value="HIT-like_sf"/>
</dbReference>
<dbReference type="SUPFAM" id="SSF54197">
    <property type="entry name" value="HIT-like"/>
    <property type="match status" value="1"/>
</dbReference>
<dbReference type="PANTHER" id="PTHR12978">
    <property type="entry name" value="HISTIDINE TRIAD HIT PROTEIN MEMBER"/>
    <property type="match status" value="1"/>
</dbReference>
<dbReference type="PANTHER" id="PTHR12978:SF0">
    <property type="entry name" value="M7GPPPX DIPHOSPHATASE"/>
    <property type="match status" value="1"/>
</dbReference>
<comment type="caution">
    <text evidence="2">The sequence shown here is derived from an EMBL/GenBank/DDBJ whole genome shotgun (WGS) entry which is preliminary data.</text>
</comment>
<name>A0ABP1GF99_9CHLO</name>
<dbReference type="Pfam" id="PF05652">
    <property type="entry name" value="DcpS"/>
    <property type="match status" value="1"/>
</dbReference>
<organism evidence="2 3">
    <name type="scientific">Coccomyxa viridis</name>
    <dbReference type="NCBI Taxonomy" id="1274662"/>
    <lineage>
        <taxon>Eukaryota</taxon>
        <taxon>Viridiplantae</taxon>
        <taxon>Chlorophyta</taxon>
        <taxon>core chlorophytes</taxon>
        <taxon>Trebouxiophyceae</taxon>
        <taxon>Trebouxiophyceae incertae sedis</taxon>
        <taxon>Coccomyxaceae</taxon>
        <taxon>Coccomyxa</taxon>
    </lineage>
</organism>
<evidence type="ECO:0000313" key="3">
    <source>
        <dbReference type="Proteomes" id="UP001497392"/>
    </source>
</evidence>
<accession>A0ABP1GF99</accession>
<protein>
    <submittedName>
        <fullName evidence="2">G12697 protein</fullName>
    </submittedName>
</protein>
<sequence>MGEDVLRGFIVERVLNDDERTKCITVLGRFQGHEGKAIVTLRRRHFEDASLSRLLSEQTKAELHFENDIYTKYTGTVPADLGQISIDIIHPATEKHISKHEEQQYFMVSETPEMYAAIVRSYIDSIPASRIQWVYNILEKKAEAERLIFEDPDPETGFLLHPDLKWDERQTEALYCIAMVNRRDVKSLRDLRGHHIPLLDNILKKGTEAILSRHEVAAEQLRVYLHYQPSYYHLHVHFLHVKHDAGMGMAVGKAHLLSDVIGNIKLREDYYAMCALHTAIGEKDPLYPLIRSAA</sequence>
<dbReference type="InterPro" id="IPR011145">
    <property type="entry name" value="Scavenger_mRNA_decap_enz_N"/>
</dbReference>
<evidence type="ECO:0000256" key="1">
    <source>
        <dbReference type="ARBA" id="ARBA00010208"/>
    </source>
</evidence>
<gene>
    <name evidence="2" type="primary">g12697</name>
    <name evidence="2" type="ORF">VP750_LOCUS11289</name>
</gene>
<reference evidence="2 3" key="1">
    <citation type="submission" date="2024-06" db="EMBL/GenBank/DDBJ databases">
        <authorList>
            <person name="Kraege A."/>
            <person name="Thomma B."/>
        </authorList>
    </citation>
    <scope>NUCLEOTIDE SEQUENCE [LARGE SCALE GENOMIC DNA]</scope>
</reference>
<keyword evidence="3" id="KW-1185">Reference proteome</keyword>
<comment type="similarity">
    <text evidence="1">Belongs to the HIT family.</text>
</comment>
<evidence type="ECO:0000313" key="2">
    <source>
        <dbReference type="EMBL" id="CAL5229383.1"/>
    </source>
</evidence>
<dbReference type="Gene3D" id="3.30.428.10">
    <property type="entry name" value="HIT-like"/>
    <property type="match status" value="1"/>
</dbReference>
<dbReference type="SUPFAM" id="SSF102860">
    <property type="entry name" value="mRNA decapping enzyme DcpS N-terminal domain"/>
    <property type="match status" value="1"/>
</dbReference>
<dbReference type="EMBL" id="CAXHTA020000020">
    <property type="protein sequence ID" value="CAL5229383.1"/>
    <property type="molecule type" value="Genomic_DNA"/>
</dbReference>
<dbReference type="PIRSF" id="PIRSF028973">
    <property type="entry name" value="Scavenger_mRNA_decap_enz"/>
    <property type="match status" value="1"/>
</dbReference>
<dbReference type="InterPro" id="IPR008594">
    <property type="entry name" value="DcpS/DCS2"/>
</dbReference>
<dbReference type="Pfam" id="PF11969">
    <property type="entry name" value="DcpS_C"/>
    <property type="match status" value="1"/>
</dbReference>